<comment type="similarity">
    <text evidence="1">Belongs to the GatC family.</text>
</comment>
<evidence type="ECO:0000256" key="1">
    <source>
        <dbReference type="HAMAP-Rule" id="MF_00122"/>
    </source>
</evidence>
<evidence type="ECO:0000313" key="4">
    <source>
        <dbReference type="Proteomes" id="UP000603708"/>
    </source>
</evidence>
<dbReference type="Gene3D" id="1.10.20.60">
    <property type="entry name" value="Glu-tRNAGln amidotransferase C subunit, N-terminal domain"/>
    <property type="match status" value="1"/>
</dbReference>
<dbReference type="SUPFAM" id="SSF141000">
    <property type="entry name" value="Glu-tRNAGln amidotransferase C subunit"/>
    <property type="match status" value="1"/>
</dbReference>
<accession>A0A919GAQ7</accession>
<name>A0A919GAQ7_9ACTN</name>
<dbReference type="EMBL" id="BNCD01000010">
    <property type="protein sequence ID" value="GHH80566.1"/>
    <property type="molecule type" value="Genomic_DNA"/>
</dbReference>
<feature type="compositionally biased region" description="Basic residues" evidence="2">
    <location>
        <begin position="1"/>
        <end position="10"/>
    </location>
</feature>
<comment type="subunit">
    <text evidence="1">Heterotrimer of A, B and C subunits.</text>
</comment>
<dbReference type="InterPro" id="IPR036113">
    <property type="entry name" value="Asp/Glu-ADT_sf_sub_c"/>
</dbReference>
<dbReference type="AlphaFoldDB" id="A0A919GAQ7"/>
<keyword evidence="1" id="KW-0436">Ligase</keyword>
<sequence>MERARGRPARPRPPPSGGGGPRASGRGSPRPEGEIHGQGTVAHRIGLTTIAHPEDPRMPGITREEVAHLARLARLELKPEELDHFAGQLDDIINAVARVSDVADQDVPPTSHPLPLTNVMRPDEVRPSLTPQQALSGAPAEEQQRFKVPQILGEE</sequence>
<dbReference type="HAMAP" id="MF_00122">
    <property type="entry name" value="GatC"/>
    <property type="match status" value="1"/>
</dbReference>
<feature type="region of interest" description="Disordered" evidence="2">
    <location>
        <begin position="1"/>
        <end position="38"/>
    </location>
</feature>
<organism evidence="3 4">
    <name type="scientific">Streptomyces sulfonofaciens</name>
    <dbReference type="NCBI Taxonomy" id="68272"/>
    <lineage>
        <taxon>Bacteria</taxon>
        <taxon>Bacillati</taxon>
        <taxon>Actinomycetota</taxon>
        <taxon>Actinomycetes</taxon>
        <taxon>Kitasatosporales</taxon>
        <taxon>Streptomycetaceae</taxon>
        <taxon>Streptomyces</taxon>
    </lineage>
</organism>
<protein>
    <recommendedName>
        <fullName evidence="1">Aspartyl/glutamyl-tRNA(Asn/Gln) amidotransferase subunit C</fullName>
        <shortName evidence="1">Asp/Glu-ADT subunit C</shortName>
        <ecNumber evidence="1">6.3.5.-</ecNumber>
    </recommendedName>
</protein>
<comment type="catalytic activity">
    <reaction evidence="1">
        <text>L-glutamyl-tRNA(Gln) + L-glutamine + ATP + H2O = L-glutaminyl-tRNA(Gln) + L-glutamate + ADP + phosphate + H(+)</text>
        <dbReference type="Rhea" id="RHEA:17521"/>
        <dbReference type="Rhea" id="RHEA-COMP:9681"/>
        <dbReference type="Rhea" id="RHEA-COMP:9684"/>
        <dbReference type="ChEBI" id="CHEBI:15377"/>
        <dbReference type="ChEBI" id="CHEBI:15378"/>
        <dbReference type="ChEBI" id="CHEBI:29985"/>
        <dbReference type="ChEBI" id="CHEBI:30616"/>
        <dbReference type="ChEBI" id="CHEBI:43474"/>
        <dbReference type="ChEBI" id="CHEBI:58359"/>
        <dbReference type="ChEBI" id="CHEBI:78520"/>
        <dbReference type="ChEBI" id="CHEBI:78521"/>
        <dbReference type="ChEBI" id="CHEBI:456216"/>
    </reaction>
</comment>
<keyword evidence="1" id="KW-0067">ATP-binding</keyword>
<proteinExistence type="inferred from homology"/>
<evidence type="ECO:0000256" key="2">
    <source>
        <dbReference type="SAM" id="MobiDB-lite"/>
    </source>
</evidence>
<comment type="catalytic activity">
    <reaction evidence="1">
        <text>L-aspartyl-tRNA(Asn) + L-glutamine + ATP + H2O = L-asparaginyl-tRNA(Asn) + L-glutamate + ADP + phosphate + 2 H(+)</text>
        <dbReference type="Rhea" id="RHEA:14513"/>
        <dbReference type="Rhea" id="RHEA-COMP:9674"/>
        <dbReference type="Rhea" id="RHEA-COMP:9677"/>
        <dbReference type="ChEBI" id="CHEBI:15377"/>
        <dbReference type="ChEBI" id="CHEBI:15378"/>
        <dbReference type="ChEBI" id="CHEBI:29985"/>
        <dbReference type="ChEBI" id="CHEBI:30616"/>
        <dbReference type="ChEBI" id="CHEBI:43474"/>
        <dbReference type="ChEBI" id="CHEBI:58359"/>
        <dbReference type="ChEBI" id="CHEBI:78515"/>
        <dbReference type="ChEBI" id="CHEBI:78516"/>
        <dbReference type="ChEBI" id="CHEBI:456216"/>
    </reaction>
</comment>
<dbReference type="GO" id="GO:0070681">
    <property type="term" value="P:glutaminyl-tRNAGln biosynthesis via transamidation"/>
    <property type="evidence" value="ECO:0007669"/>
    <property type="project" value="TreeGrafter"/>
</dbReference>
<dbReference type="PANTHER" id="PTHR15004">
    <property type="entry name" value="GLUTAMYL-TRNA(GLN) AMIDOTRANSFERASE SUBUNIT C, MITOCHONDRIAL"/>
    <property type="match status" value="1"/>
</dbReference>
<evidence type="ECO:0000313" key="3">
    <source>
        <dbReference type="EMBL" id="GHH80566.1"/>
    </source>
</evidence>
<keyword evidence="1" id="KW-0648">Protein biosynthesis</keyword>
<comment type="caution">
    <text evidence="3">The sequence shown here is derived from an EMBL/GenBank/DDBJ whole genome shotgun (WGS) entry which is preliminary data.</text>
</comment>
<dbReference type="InterPro" id="IPR003837">
    <property type="entry name" value="GatC"/>
</dbReference>
<dbReference type="GO" id="GO:0006450">
    <property type="term" value="P:regulation of translational fidelity"/>
    <property type="evidence" value="ECO:0007669"/>
    <property type="project" value="InterPro"/>
</dbReference>
<reference evidence="3" key="2">
    <citation type="submission" date="2020-09" db="EMBL/GenBank/DDBJ databases">
        <authorList>
            <person name="Sun Q."/>
            <person name="Ohkuma M."/>
        </authorList>
    </citation>
    <scope>NUCLEOTIDE SEQUENCE</scope>
    <source>
        <strain evidence="3">JCM 5069</strain>
    </source>
</reference>
<comment type="function">
    <text evidence="1">Allows the formation of correctly charged Asn-tRNA(Asn) or Gln-tRNA(Gln) through the transamidation of misacylated Asp-tRNA(Asn) or Glu-tRNA(Gln) in organisms which lack either or both of asparaginyl-tRNA or glutaminyl-tRNA synthetases. The reaction takes place in the presence of glutamine and ATP through an activated phospho-Asp-tRNA(Asn) or phospho-Glu-tRNA(Gln).</text>
</comment>
<gene>
    <name evidence="1" type="primary">gatC</name>
    <name evidence="3" type="ORF">GCM10018793_35970</name>
</gene>
<feature type="region of interest" description="Disordered" evidence="2">
    <location>
        <begin position="103"/>
        <end position="155"/>
    </location>
</feature>
<dbReference type="NCBIfam" id="TIGR00135">
    <property type="entry name" value="gatC"/>
    <property type="match status" value="1"/>
</dbReference>
<dbReference type="GO" id="GO:0005524">
    <property type="term" value="F:ATP binding"/>
    <property type="evidence" value="ECO:0007669"/>
    <property type="project" value="UniProtKB-KW"/>
</dbReference>
<keyword evidence="1" id="KW-0547">Nucleotide-binding</keyword>
<dbReference type="Proteomes" id="UP000603708">
    <property type="component" value="Unassembled WGS sequence"/>
</dbReference>
<dbReference type="Pfam" id="PF02686">
    <property type="entry name" value="GatC"/>
    <property type="match status" value="1"/>
</dbReference>
<reference evidence="3" key="1">
    <citation type="journal article" date="2014" name="Int. J. Syst. Evol. Microbiol.">
        <title>Complete genome sequence of Corynebacterium casei LMG S-19264T (=DSM 44701T), isolated from a smear-ripened cheese.</title>
        <authorList>
            <consortium name="US DOE Joint Genome Institute (JGI-PGF)"/>
            <person name="Walter F."/>
            <person name="Albersmeier A."/>
            <person name="Kalinowski J."/>
            <person name="Ruckert C."/>
        </authorList>
    </citation>
    <scope>NUCLEOTIDE SEQUENCE</scope>
    <source>
        <strain evidence="3">JCM 5069</strain>
    </source>
</reference>
<keyword evidence="4" id="KW-1185">Reference proteome</keyword>
<dbReference type="PANTHER" id="PTHR15004:SF0">
    <property type="entry name" value="GLUTAMYL-TRNA(GLN) AMIDOTRANSFERASE SUBUNIT C, MITOCHONDRIAL"/>
    <property type="match status" value="1"/>
</dbReference>
<dbReference type="GO" id="GO:0050567">
    <property type="term" value="F:glutaminyl-tRNA synthase (glutamine-hydrolyzing) activity"/>
    <property type="evidence" value="ECO:0007669"/>
    <property type="project" value="UniProtKB-UniRule"/>
</dbReference>
<dbReference type="EC" id="6.3.5.-" evidence="1"/>
<dbReference type="GO" id="GO:0006412">
    <property type="term" value="P:translation"/>
    <property type="evidence" value="ECO:0007669"/>
    <property type="project" value="UniProtKB-UniRule"/>
</dbReference>